<feature type="region of interest" description="Disordered" evidence="1">
    <location>
        <begin position="91"/>
        <end position="171"/>
    </location>
</feature>
<dbReference type="InterPro" id="IPR000182">
    <property type="entry name" value="GNAT_dom"/>
</dbReference>
<keyword evidence="4" id="KW-1185">Reference proteome</keyword>
<dbReference type="SUPFAM" id="SSF48403">
    <property type="entry name" value="Ankyrin repeat"/>
    <property type="match status" value="1"/>
</dbReference>
<gene>
    <name evidence="3" type="ORF">TWF694_003292</name>
</gene>
<evidence type="ECO:0000256" key="1">
    <source>
        <dbReference type="SAM" id="MobiDB-lite"/>
    </source>
</evidence>
<dbReference type="PROSITE" id="PS51186">
    <property type="entry name" value="GNAT"/>
    <property type="match status" value="1"/>
</dbReference>
<name>A0AAV9X1A2_9PEZI</name>
<feature type="compositionally biased region" description="Basic and acidic residues" evidence="1">
    <location>
        <begin position="98"/>
        <end position="117"/>
    </location>
</feature>
<dbReference type="CDD" id="cd04301">
    <property type="entry name" value="NAT_SF"/>
    <property type="match status" value="1"/>
</dbReference>
<proteinExistence type="predicted"/>
<reference evidence="3 4" key="1">
    <citation type="submission" date="2019-10" db="EMBL/GenBank/DDBJ databases">
        <authorList>
            <person name="Palmer J.M."/>
        </authorList>
    </citation>
    <scope>NUCLEOTIDE SEQUENCE [LARGE SCALE GENOMIC DNA]</scope>
    <source>
        <strain evidence="3 4">TWF694</strain>
    </source>
</reference>
<protein>
    <recommendedName>
        <fullName evidence="2">N-acetyltransferase domain-containing protein</fullName>
    </recommendedName>
</protein>
<evidence type="ECO:0000313" key="4">
    <source>
        <dbReference type="Proteomes" id="UP001365542"/>
    </source>
</evidence>
<dbReference type="AlphaFoldDB" id="A0AAV9X1A2"/>
<feature type="region of interest" description="Disordered" evidence="1">
    <location>
        <begin position="1"/>
        <end position="31"/>
    </location>
</feature>
<sequence length="712" mass="80425">MSASKRPASPDAVGEGSSPKISRTGDTSTPDWKDLFDIVIKVLGPEKAIKNDYKPRSKAWLKLGLARGEREMSPITEEEREEVRKSLARMGLAIDTDSSEKTDQVPRTLVDKFDNSDTNKTQLPKASDVDEADKAEEDGDNMSFDDDMDLDDDLDDDDDDDGFDYDDGDSSDFDEFEGLDWIEQIIGSIYSKKPSNKEKPECLGFYVGALIRRSKICEIFHQEIDLPNQETAAMGVELFDRYGRLKKAHKNHPVKSGSGIWGAELDLGDILLIDRVSINEEYRRKGLGQKLVKMVLEKVLTKTNPQSFTAIARTTAVNSQLAAECEGKTEEEKQAIYDREQGVAASFLRSLGFRRIGYTDWFALAGNLQHPCYSLPANQDFDPPKFSPPTIFDKLTKKLANIEGGTTQLETIQKVFGAYQESDEIWKATDAAGDTLLHHAVRYESPECINWILTKYPELAKVRNCYGNTPLEYCEEYLENSRTHGWNQLPKSDKFDGYSDAFVSILKSLRGLDNPSEDECLRIKYGCTCGRCQFGFISPRMHFALLVSAEIQHDLLEHELGDPESFIEFNEENLKYLPPKVRNNLGTNKSMRQGFANLFGYFAACLRDRNHILERNILKKAANAQEWPPTTRNYLERGGTVYAVGAAIFQRATDESTWAGDGEREEIHKDEIQNLPECRNDEEYGFVSRLCGYRRALGTQFISAQGELLEDD</sequence>
<feature type="compositionally biased region" description="Acidic residues" evidence="1">
    <location>
        <begin position="129"/>
        <end position="171"/>
    </location>
</feature>
<evidence type="ECO:0000313" key="3">
    <source>
        <dbReference type="EMBL" id="KAK6532131.1"/>
    </source>
</evidence>
<comment type="caution">
    <text evidence="3">The sequence shown here is derived from an EMBL/GenBank/DDBJ whole genome shotgun (WGS) entry which is preliminary data.</text>
</comment>
<evidence type="ECO:0000259" key="2">
    <source>
        <dbReference type="PROSITE" id="PS51186"/>
    </source>
</evidence>
<feature type="domain" description="N-acetyltransferase" evidence="2">
    <location>
        <begin position="209"/>
        <end position="373"/>
    </location>
</feature>
<dbReference type="Proteomes" id="UP001365542">
    <property type="component" value="Unassembled WGS sequence"/>
</dbReference>
<dbReference type="Gene3D" id="1.25.40.20">
    <property type="entry name" value="Ankyrin repeat-containing domain"/>
    <property type="match status" value="1"/>
</dbReference>
<dbReference type="InterPro" id="IPR016181">
    <property type="entry name" value="Acyl_CoA_acyltransferase"/>
</dbReference>
<dbReference type="GO" id="GO:0016747">
    <property type="term" value="F:acyltransferase activity, transferring groups other than amino-acyl groups"/>
    <property type="evidence" value="ECO:0007669"/>
    <property type="project" value="InterPro"/>
</dbReference>
<organism evidence="3 4">
    <name type="scientific">Orbilia ellipsospora</name>
    <dbReference type="NCBI Taxonomy" id="2528407"/>
    <lineage>
        <taxon>Eukaryota</taxon>
        <taxon>Fungi</taxon>
        <taxon>Dikarya</taxon>
        <taxon>Ascomycota</taxon>
        <taxon>Pezizomycotina</taxon>
        <taxon>Orbiliomycetes</taxon>
        <taxon>Orbiliales</taxon>
        <taxon>Orbiliaceae</taxon>
        <taxon>Orbilia</taxon>
    </lineage>
</organism>
<feature type="compositionally biased region" description="Polar residues" evidence="1">
    <location>
        <begin position="19"/>
        <end position="30"/>
    </location>
</feature>
<dbReference type="SUPFAM" id="SSF55729">
    <property type="entry name" value="Acyl-CoA N-acyltransferases (Nat)"/>
    <property type="match status" value="1"/>
</dbReference>
<accession>A0AAV9X1A2</accession>
<dbReference type="EMBL" id="JAVHJO010000012">
    <property type="protein sequence ID" value="KAK6532131.1"/>
    <property type="molecule type" value="Genomic_DNA"/>
</dbReference>
<dbReference type="Gene3D" id="3.40.630.30">
    <property type="match status" value="1"/>
</dbReference>
<dbReference type="InterPro" id="IPR036770">
    <property type="entry name" value="Ankyrin_rpt-contain_sf"/>
</dbReference>